<organism evidence="1 4">
    <name type="scientific">Arthrobacter bambusae</name>
    <dbReference type="NCBI Taxonomy" id="1338426"/>
    <lineage>
        <taxon>Bacteria</taxon>
        <taxon>Bacillati</taxon>
        <taxon>Actinomycetota</taxon>
        <taxon>Actinomycetes</taxon>
        <taxon>Micrococcales</taxon>
        <taxon>Micrococcaceae</taxon>
        <taxon>Arthrobacter</taxon>
    </lineage>
</organism>
<dbReference type="Proteomes" id="UP001242995">
    <property type="component" value="Unassembled WGS sequence"/>
</dbReference>
<dbReference type="RefSeq" id="WP_306961747.1">
    <property type="nucleotide sequence ID" value="NZ_JAUSRG010000006.1"/>
</dbReference>
<evidence type="ECO:0000313" key="3">
    <source>
        <dbReference type="Proteomes" id="UP001230951"/>
    </source>
</evidence>
<dbReference type="AlphaFoldDB" id="A0AAW8DIV9"/>
<protein>
    <submittedName>
        <fullName evidence="1">Uncharacterized protein</fullName>
    </submittedName>
</protein>
<name>A0AAW8DIV9_9MICC</name>
<sequence>MIFIPSNQSGAVRILAKTIGRQIIYVQIPSDGLKDSQIVTFTKAFYESF</sequence>
<evidence type="ECO:0000313" key="2">
    <source>
        <dbReference type="EMBL" id="MDQ0178649.1"/>
    </source>
</evidence>
<accession>A0AAW8DIV9</accession>
<dbReference type="EMBL" id="JAUSRG010000006">
    <property type="protein sequence ID" value="MDP9905611.1"/>
    <property type="molecule type" value="Genomic_DNA"/>
</dbReference>
<gene>
    <name evidence="1" type="ORF">J2S90_002582</name>
    <name evidence="2" type="ORF">J2S93_000056</name>
</gene>
<dbReference type="Proteomes" id="UP001230951">
    <property type="component" value="Unassembled WGS sequence"/>
</dbReference>
<proteinExistence type="predicted"/>
<reference evidence="1 3" key="1">
    <citation type="submission" date="2023-07" db="EMBL/GenBank/DDBJ databases">
        <title>Sorghum-associated microbial communities from plants grown in Nebraska, USA.</title>
        <authorList>
            <person name="Schachtman D."/>
        </authorList>
    </citation>
    <scope>NUCLEOTIDE SEQUENCE</scope>
    <source>
        <strain evidence="1">DS1006</strain>
        <strain evidence="2 3">DS1016</strain>
    </source>
</reference>
<keyword evidence="3" id="KW-1185">Reference proteome</keyword>
<dbReference type="EMBL" id="JAUSTF010000001">
    <property type="protein sequence ID" value="MDQ0178649.1"/>
    <property type="molecule type" value="Genomic_DNA"/>
</dbReference>
<evidence type="ECO:0000313" key="1">
    <source>
        <dbReference type="EMBL" id="MDP9905611.1"/>
    </source>
</evidence>
<comment type="caution">
    <text evidence="1">The sequence shown here is derived from an EMBL/GenBank/DDBJ whole genome shotgun (WGS) entry which is preliminary data.</text>
</comment>
<evidence type="ECO:0000313" key="4">
    <source>
        <dbReference type="Proteomes" id="UP001242995"/>
    </source>
</evidence>